<sequence>MTDKFILWLAGVFVLITAVLFLLQQWLLQSLGVHFEVLVAGNIAMALITLISYSLNRKGMTASNPNVFVRSVYASTLSKLMLCVVGIGVYVFLSRPQVSKATIFLLLGFYLVYTVFETIHLYRMSIKQKKS</sequence>
<evidence type="ECO:0000313" key="2">
    <source>
        <dbReference type="EMBL" id="RPD42523.1"/>
    </source>
</evidence>
<dbReference type="OrthoDB" id="674037at2"/>
<evidence type="ECO:0000256" key="1">
    <source>
        <dbReference type="SAM" id="Phobius"/>
    </source>
</evidence>
<reference evidence="3" key="1">
    <citation type="submission" date="2018-11" db="EMBL/GenBank/DDBJ databases">
        <title>Chitinophaga lutea sp.nov., isolate from arsenic contaminated soil.</title>
        <authorList>
            <person name="Zong Y."/>
        </authorList>
    </citation>
    <scope>NUCLEOTIDE SEQUENCE [LARGE SCALE GENOMIC DNA]</scope>
    <source>
        <strain evidence="3">YLT18</strain>
    </source>
</reference>
<proteinExistence type="predicted"/>
<feature type="transmembrane region" description="Helical" evidence="1">
    <location>
        <begin position="7"/>
        <end position="27"/>
    </location>
</feature>
<gene>
    <name evidence="2" type="ORF">EG028_04940</name>
</gene>
<feature type="transmembrane region" description="Helical" evidence="1">
    <location>
        <begin position="103"/>
        <end position="122"/>
    </location>
</feature>
<keyword evidence="1" id="KW-1133">Transmembrane helix</keyword>
<comment type="caution">
    <text evidence="2">The sequence shown here is derived from an EMBL/GenBank/DDBJ whole genome shotgun (WGS) entry which is preliminary data.</text>
</comment>
<dbReference type="RefSeq" id="WP_120515330.1">
    <property type="nucleotide sequence ID" value="NZ_QXZY01000003.1"/>
</dbReference>
<dbReference type="EMBL" id="RMBX01000002">
    <property type="protein sequence ID" value="RPD42523.1"/>
    <property type="molecule type" value="Genomic_DNA"/>
</dbReference>
<keyword evidence="1" id="KW-0812">Transmembrane</keyword>
<dbReference type="Proteomes" id="UP000279089">
    <property type="component" value="Unassembled WGS sequence"/>
</dbReference>
<accession>A0A3N4N4F8</accession>
<name>A0A3N4N4F8_9BACT</name>
<dbReference type="AlphaFoldDB" id="A0A3N4N4F8"/>
<keyword evidence="3" id="KW-1185">Reference proteome</keyword>
<feature type="transmembrane region" description="Helical" evidence="1">
    <location>
        <begin position="33"/>
        <end position="55"/>
    </location>
</feature>
<organism evidence="2 3">
    <name type="scientific">Chitinophaga barathri</name>
    <dbReference type="NCBI Taxonomy" id="1647451"/>
    <lineage>
        <taxon>Bacteria</taxon>
        <taxon>Pseudomonadati</taxon>
        <taxon>Bacteroidota</taxon>
        <taxon>Chitinophagia</taxon>
        <taxon>Chitinophagales</taxon>
        <taxon>Chitinophagaceae</taxon>
        <taxon>Chitinophaga</taxon>
    </lineage>
</organism>
<evidence type="ECO:0008006" key="4">
    <source>
        <dbReference type="Google" id="ProtNLM"/>
    </source>
</evidence>
<evidence type="ECO:0000313" key="3">
    <source>
        <dbReference type="Proteomes" id="UP000279089"/>
    </source>
</evidence>
<protein>
    <recommendedName>
        <fullName evidence="4">ATP synthase subunit I</fullName>
    </recommendedName>
</protein>
<feature type="transmembrane region" description="Helical" evidence="1">
    <location>
        <begin position="67"/>
        <end position="91"/>
    </location>
</feature>
<keyword evidence="1" id="KW-0472">Membrane</keyword>